<dbReference type="Proteomes" id="UP000199409">
    <property type="component" value="Unassembled WGS sequence"/>
</dbReference>
<evidence type="ECO:0000256" key="1">
    <source>
        <dbReference type="SAM" id="SignalP"/>
    </source>
</evidence>
<protein>
    <submittedName>
        <fullName evidence="2">Uncharacterized protein</fullName>
    </submittedName>
</protein>
<evidence type="ECO:0000313" key="3">
    <source>
        <dbReference type="Proteomes" id="UP000199409"/>
    </source>
</evidence>
<dbReference type="RefSeq" id="WP_092344328.1">
    <property type="nucleotide sequence ID" value="NZ_FNQN01000001.1"/>
</dbReference>
<reference evidence="2 3" key="1">
    <citation type="submission" date="2016-10" db="EMBL/GenBank/DDBJ databases">
        <authorList>
            <person name="de Groot N.N."/>
        </authorList>
    </citation>
    <scope>NUCLEOTIDE SEQUENCE [LARGE SCALE GENOMIC DNA]</scope>
    <source>
        <strain evidence="2 3">DSM 7343</strain>
    </source>
</reference>
<gene>
    <name evidence="2" type="ORF">SAMN05660420_00477</name>
</gene>
<keyword evidence="3" id="KW-1185">Reference proteome</keyword>
<proteinExistence type="predicted"/>
<dbReference type="STRING" id="37625.SAMN05660420_00477"/>
<name>A0A1H3W510_9BACT</name>
<evidence type="ECO:0000313" key="2">
    <source>
        <dbReference type="EMBL" id="SDZ82146.1"/>
    </source>
</evidence>
<feature type="chain" id="PRO_5011547302" evidence="1">
    <location>
        <begin position="30"/>
        <end position="105"/>
    </location>
</feature>
<dbReference type="EMBL" id="FNQN01000001">
    <property type="protein sequence ID" value="SDZ82146.1"/>
    <property type="molecule type" value="Genomic_DNA"/>
</dbReference>
<sequence>MIRAIAYLALTTFLAAATTSLLLVGTTQSSDPSAKRQLVKVLGISDLSLSSEARYTRHPTQADVFAAFQDFPGAFEHFPTGSMIPPRPIGFASQVRIQPSTEKQD</sequence>
<keyword evidence="1" id="KW-0732">Signal</keyword>
<dbReference type="AlphaFoldDB" id="A0A1H3W510"/>
<dbReference type="OrthoDB" id="8527335at2"/>
<feature type="signal peptide" evidence="1">
    <location>
        <begin position="1"/>
        <end position="29"/>
    </location>
</feature>
<accession>A0A1H3W510</accession>
<organism evidence="2 3">
    <name type="scientific">Desulfuromusa kysingii</name>
    <dbReference type="NCBI Taxonomy" id="37625"/>
    <lineage>
        <taxon>Bacteria</taxon>
        <taxon>Pseudomonadati</taxon>
        <taxon>Thermodesulfobacteriota</taxon>
        <taxon>Desulfuromonadia</taxon>
        <taxon>Desulfuromonadales</taxon>
        <taxon>Geopsychrobacteraceae</taxon>
        <taxon>Desulfuromusa</taxon>
    </lineage>
</organism>